<feature type="domain" description="Cyclin-like" evidence="11">
    <location>
        <begin position="225"/>
        <end position="306"/>
    </location>
</feature>
<dbReference type="AlphaFoldDB" id="A0A7D5Q7V2"/>
<keyword evidence="5" id="KW-0863">Zinc-finger</keyword>
<dbReference type="InterPro" id="IPR036915">
    <property type="entry name" value="Cyclin-like_sf"/>
</dbReference>
<dbReference type="Proteomes" id="UP000509626">
    <property type="component" value="Chromosome"/>
</dbReference>
<dbReference type="InterPro" id="IPR013137">
    <property type="entry name" value="Znf_TFIIB"/>
</dbReference>
<dbReference type="GeneID" id="56035916"/>
<dbReference type="OrthoDB" id="7429at2157"/>
<dbReference type="GO" id="GO:0003743">
    <property type="term" value="F:translation initiation factor activity"/>
    <property type="evidence" value="ECO:0007669"/>
    <property type="project" value="UniProtKB-KW"/>
</dbReference>
<dbReference type="SUPFAM" id="SSF57783">
    <property type="entry name" value="Zinc beta-ribbon"/>
    <property type="match status" value="1"/>
</dbReference>
<comment type="function">
    <text evidence="9">Stabilizes TBP binding to an archaeal box-A promoter. Also responsible for recruiting RNA polymerase II to the pre-initiation complex (DNA-TBP-TFIIB).</text>
</comment>
<keyword evidence="3 9" id="KW-0479">Metal-binding</keyword>
<evidence type="ECO:0000313" key="13">
    <source>
        <dbReference type="Proteomes" id="UP000509626"/>
    </source>
</evidence>
<feature type="repeat" description="1" evidence="9">
    <location>
        <begin position="131"/>
        <end position="214"/>
    </location>
</feature>
<evidence type="ECO:0000256" key="7">
    <source>
        <dbReference type="ARBA" id="ARBA00023015"/>
    </source>
</evidence>
<evidence type="ECO:0000256" key="1">
    <source>
        <dbReference type="ARBA" id="ARBA00010857"/>
    </source>
</evidence>
<dbReference type="KEGG" id="halu:HUG12_00615"/>
<keyword evidence="4 9" id="KW-0677">Repeat</keyword>
<dbReference type="GO" id="GO:0008270">
    <property type="term" value="F:zinc ion binding"/>
    <property type="evidence" value="ECO:0007669"/>
    <property type="project" value="UniProtKB-UniRule"/>
</dbReference>
<evidence type="ECO:0000313" key="12">
    <source>
        <dbReference type="EMBL" id="QLG60336.1"/>
    </source>
</evidence>
<dbReference type="PROSITE" id="PS00782">
    <property type="entry name" value="TFIIB"/>
    <property type="match status" value="1"/>
</dbReference>
<gene>
    <name evidence="9" type="primary">tfb</name>
    <name evidence="12" type="ORF">HUG12_00615</name>
</gene>
<keyword evidence="7 9" id="KW-0805">Transcription regulation</keyword>
<evidence type="ECO:0000256" key="9">
    <source>
        <dbReference type="HAMAP-Rule" id="MF_00383"/>
    </source>
</evidence>
<proteinExistence type="inferred from homology"/>
<dbReference type="Pfam" id="PF00382">
    <property type="entry name" value="TFIIB"/>
    <property type="match status" value="2"/>
</dbReference>
<dbReference type="GO" id="GO:0017025">
    <property type="term" value="F:TBP-class protein binding"/>
    <property type="evidence" value="ECO:0007669"/>
    <property type="project" value="InterPro"/>
</dbReference>
<feature type="binding site" evidence="9">
    <location>
        <position position="23"/>
    </location>
    <ligand>
        <name>Zn(2+)</name>
        <dbReference type="ChEBI" id="CHEBI:29105"/>
    </ligand>
</feature>
<comment type="similarity">
    <text evidence="1 9">Belongs to the TFIIB family.</text>
</comment>
<comment type="caution">
    <text evidence="9">Lacks conserved residue(s) required for the propagation of feature annotation.</text>
</comment>
<keyword evidence="8 9" id="KW-0804">Transcription</keyword>
<dbReference type="InterPro" id="IPR013763">
    <property type="entry name" value="Cyclin-like_dom"/>
</dbReference>
<dbReference type="SUPFAM" id="SSF47954">
    <property type="entry name" value="Cyclin-like"/>
    <property type="match status" value="2"/>
</dbReference>
<dbReference type="InterPro" id="IPR000812">
    <property type="entry name" value="TFIIB"/>
</dbReference>
<keyword evidence="12" id="KW-0396">Initiation factor</keyword>
<dbReference type="SMART" id="SM00385">
    <property type="entry name" value="CYCLIN"/>
    <property type="match status" value="2"/>
</dbReference>
<dbReference type="InterPro" id="IPR023486">
    <property type="entry name" value="TFIIB_CS"/>
</dbReference>
<evidence type="ECO:0000256" key="4">
    <source>
        <dbReference type="ARBA" id="ARBA00022737"/>
    </source>
</evidence>
<dbReference type="HAMAP" id="MF_00383">
    <property type="entry name" value="TF2B_arch"/>
    <property type="match status" value="1"/>
</dbReference>
<dbReference type="PRINTS" id="PR00685">
    <property type="entry name" value="TIFACTORIIB"/>
</dbReference>
<dbReference type="RefSeq" id="WP_179266922.1">
    <property type="nucleotide sequence ID" value="NZ_CP058579.1"/>
</dbReference>
<organism evidence="12 13">
    <name type="scientific">Halorarum salinum</name>
    <dbReference type="NCBI Taxonomy" id="2743089"/>
    <lineage>
        <taxon>Archaea</taxon>
        <taxon>Methanobacteriati</taxon>
        <taxon>Methanobacteriota</taxon>
        <taxon>Stenosarchaea group</taxon>
        <taxon>Halobacteria</taxon>
        <taxon>Halobacteriales</taxon>
        <taxon>Haloferacaceae</taxon>
        <taxon>Halorarum</taxon>
    </lineage>
</organism>
<evidence type="ECO:0000256" key="10">
    <source>
        <dbReference type="SAM" id="MobiDB-lite"/>
    </source>
</evidence>
<evidence type="ECO:0000256" key="8">
    <source>
        <dbReference type="ARBA" id="ARBA00023163"/>
    </source>
</evidence>
<feature type="binding site" evidence="9">
    <location>
        <position position="39"/>
    </location>
    <ligand>
        <name>Zn(2+)</name>
        <dbReference type="ChEBI" id="CHEBI:29105"/>
    </ligand>
</feature>
<dbReference type="GO" id="GO:0097550">
    <property type="term" value="C:transcription preinitiation complex"/>
    <property type="evidence" value="ECO:0007669"/>
    <property type="project" value="TreeGrafter"/>
</dbReference>
<keyword evidence="13" id="KW-1185">Reference proteome</keyword>
<dbReference type="GO" id="GO:0003700">
    <property type="term" value="F:DNA-binding transcription factor activity"/>
    <property type="evidence" value="ECO:0007669"/>
    <property type="project" value="UniProtKB-UniRule"/>
</dbReference>
<dbReference type="Gene3D" id="1.10.472.10">
    <property type="entry name" value="Cyclin-like"/>
    <property type="match status" value="1"/>
</dbReference>
<evidence type="ECO:0000256" key="3">
    <source>
        <dbReference type="ARBA" id="ARBA00022723"/>
    </source>
</evidence>
<evidence type="ECO:0000256" key="2">
    <source>
        <dbReference type="ARBA" id="ARBA00013932"/>
    </source>
</evidence>
<dbReference type="PANTHER" id="PTHR11618:SF13">
    <property type="entry name" value="TRANSCRIPTION INITIATION FACTOR IIB"/>
    <property type="match status" value="1"/>
</dbReference>
<dbReference type="PANTHER" id="PTHR11618">
    <property type="entry name" value="TRANSCRIPTION INITIATION FACTOR IIB-RELATED"/>
    <property type="match status" value="1"/>
</dbReference>
<feature type="compositionally biased region" description="Basic residues" evidence="10">
    <location>
        <begin position="101"/>
        <end position="113"/>
    </location>
</feature>
<dbReference type="InterPro" id="IPR023484">
    <property type="entry name" value="TFIIB_arc"/>
</dbReference>
<feature type="binding site" evidence="9">
    <location>
        <position position="26"/>
    </location>
    <ligand>
        <name>Zn(2+)</name>
        <dbReference type="ChEBI" id="CHEBI:29105"/>
    </ligand>
</feature>
<dbReference type="Gene3D" id="1.10.472.170">
    <property type="match status" value="1"/>
</dbReference>
<reference evidence="12 13" key="1">
    <citation type="submission" date="2020-06" db="EMBL/GenBank/DDBJ databases">
        <title>NJ-3-1, isolated from saline soil.</title>
        <authorList>
            <person name="Cui H.L."/>
            <person name="Shi X."/>
        </authorList>
    </citation>
    <scope>NUCLEOTIDE SEQUENCE [LARGE SCALE GENOMIC DNA]</scope>
    <source>
        <strain evidence="12 13">NJ-3-1</strain>
    </source>
</reference>
<accession>A0A7D5Q7V2</accession>
<dbReference type="GO" id="GO:0070897">
    <property type="term" value="P:transcription preinitiation complex assembly"/>
    <property type="evidence" value="ECO:0007669"/>
    <property type="project" value="InterPro"/>
</dbReference>
<evidence type="ECO:0000259" key="11">
    <source>
        <dbReference type="SMART" id="SM00385"/>
    </source>
</evidence>
<name>A0A7D5Q7V2_9EURY</name>
<dbReference type="EMBL" id="CP058579">
    <property type="protein sequence ID" value="QLG60336.1"/>
    <property type="molecule type" value="Genomic_DNA"/>
</dbReference>
<evidence type="ECO:0000256" key="6">
    <source>
        <dbReference type="ARBA" id="ARBA00022833"/>
    </source>
</evidence>
<evidence type="ECO:0000256" key="5">
    <source>
        <dbReference type="ARBA" id="ARBA00022771"/>
    </source>
</evidence>
<sequence>MSLRDVYDTGFDEQTDNHLFATCPECDGSVIADAGERRCTDCGLVITEQRIDHGPEWRSFDNDDTAPKRTGAPLTEARHDRGLSTEIGFGMNDPDRDLSNRKKAQVGRMRREHNRARFGSKAERNLAHACGELNRMTGALDLPKTVAERAAAIYREAMQADLIRGRSIETIAAGCLYAACRCDGVTRTLAEIADVARCGESKVKLGYRVLNEELGLEAAPRHPPELVPRLASVVGASSAVEHRAQGFARITVDEGIANGRNPNGVAAACVYSAGQAAGCSITQQELADEAGVTTLTIRKRVRELDGLADPA</sequence>
<feature type="binding site" evidence="9">
    <location>
        <position position="42"/>
    </location>
    <ligand>
        <name>Zn(2+)</name>
        <dbReference type="ChEBI" id="CHEBI:29105"/>
    </ligand>
</feature>
<dbReference type="InterPro" id="IPR013150">
    <property type="entry name" value="TFIIB_cyclin"/>
</dbReference>
<feature type="domain" description="Cyclin-like" evidence="11">
    <location>
        <begin position="131"/>
        <end position="212"/>
    </location>
</feature>
<keyword evidence="6 9" id="KW-0862">Zinc</keyword>
<protein>
    <recommendedName>
        <fullName evidence="2 9">Transcription initiation factor IIB</fullName>
        <shortName evidence="9">TFIIB</shortName>
    </recommendedName>
</protein>
<feature type="region of interest" description="Disordered" evidence="10">
    <location>
        <begin position="84"/>
        <end position="113"/>
    </location>
</feature>
<keyword evidence="12" id="KW-0648">Protein biosynthesis</keyword>
<dbReference type="Pfam" id="PF08271">
    <property type="entry name" value="Zn_Ribbon_TF"/>
    <property type="match status" value="1"/>
</dbReference>